<dbReference type="RefSeq" id="WP_093337193.1">
    <property type="nucleotide sequence ID" value="NZ_FOXD01000010.1"/>
</dbReference>
<feature type="binding site" evidence="5">
    <location>
        <begin position="217"/>
        <end position="220"/>
    </location>
    <ligand>
        <name>pyridoxal 5'-phosphate</name>
        <dbReference type="ChEBI" id="CHEBI:597326"/>
    </ligand>
</feature>
<dbReference type="InterPro" id="IPR005814">
    <property type="entry name" value="Aminotrans_3"/>
</dbReference>
<dbReference type="EC" id="2.6.1.11" evidence="5"/>
<dbReference type="GO" id="GO:0005737">
    <property type="term" value="C:cytoplasm"/>
    <property type="evidence" value="ECO:0007669"/>
    <property type="project" value="UniProtKB-SubCell"/>
</dbReference>
<gene>
    <name evidence="5" type="primary">argD</name>
    <name evidence="6" type="ORF">SAMN05518683_11046</name>
</gene>
<protein>
    <recommendedName>
        <fullName evidence="5">Acetylornithine aminotransferase</fullName>
        <shortName evidence="5">ACOAT</shortName>
        <ecNumber evidence="5">2.6.1.11</ecNumber>
    </recommendedName>
</protein>
<dbReference type="EMBL" id="FOXD01000010">
    <property type="protein sequence ID" value="SFP79078.1"/>
    <property type="molecule type" value="Genomic_DNA"/>
</dbReference>
<dbReference type="NCBIfam" id="TIGR00707">
    <property type="entry name" value="argD"/>
    <property type="match status" value="1"/>
</dbReference>
<feature type="binding site" evidence="5">
    <location>
        <position position="275"/>
    </location>
    <ligand>
        <name>pyridoxal 5'-phosphate</name>
        <dbReference type="ChEBI" id="CHEBI:597326"/>
    </ligand>
</feature>
<keyword evidence="2 5" id="KW-0028">Amino-acid biosynthesis</keyword>
<dbReference type="HAMAP" id="MF_01107">
    <property type="entry name" value="ArgD_aminotrans_3"/>
    <property type="match status" value="1"/>
</dbReference>
<evidence type="ECO:0000256" key="5">
    <source>
        <dbReference type="HAMAP-Rule" id="MF_01107"/>
    </source>
</evidence>
<dbReference type="PANTHER" id="PTHR11986">
    <property type="entry name" value="AMINOTRANSFERASE CLASS III"/>
    <property type="match status" value="1"/>
</dbReference>
<keyword evidence="5" id="KW-0963">Cytoplasm</keyword>
<organism evidence="6 7">
    <name type="scientific">Salibacterium halotolerans</name>
    <dbReference type="NCBI Taxonomy" id="1884432"/>
    <lineage>
        <taxon>Bacteria</taxon>
        <taxon>Bacillati</taxon>
        <taxon>Bacillota</taxon>
        <taxon>Bacilli</taxon>
        <taxon>Bacillales</taxon>
        <taxon>Bacillaceae</taxon>
    </lineage>
</organism>
<dbReference type="NCBIfam" id="NF002797">
    <property type="entry name" value="PRK02936.1"/>
    <property type="match status" value="1"/>
</dbReference>
<name>A0A1I5T808_9BACI</name>
<keyword evidence="7" id="KW-1185">Reference proteome</keyword>
<dbReference type="GO" id="GO:0003992">
    <property type="term" value="F:N2-acetyl-L-ornithine:2-oxoglutarate 5-aminotransferase activity"/>
    <property type="evidence" value="ECO:0007669"/>
    <property type="project" value="UniProtKB-UniRule"/>
</dbReference>
<dbReference type="CDD" id="cd00610">
    <property type="entry name" value="OAT_like"/>
    <property type="match status" value="1"/>
</dbReference>
<dbReference type="GO" id="GO:0030170">
    <property type="term" value="F:pyridoxal phosphate binding"/>
    <property type="evidence" value="ECO:0007669"/>
    <property type="project" value="InterPro"/>
</dbReference>
<dbReference type="PANTHER" id="PTHR11986:SF79">
    <property type="entry name" value="ACETYLORNITHINE AMINOTRANSFERASE, MITOCHONDRIAL"/>
    <property type="match status" value="1"/>
</dbReference>
<dbReference type="PROSITE" id="PS00600">
    <property type="entry name" value="AA_TRANSFER_CLASS_3"/>
    <property type="match status" value="1"/>
</dbReference>
<evidence type="ECO:0000313" key="6">
    <source>
        <dbReference type="EMBL" id="SFP79078.1"/>
    </source>
</evidence>
<comment type="pathway">
    <text evidence="5">Amino-acid biosynthesis; L-arginine biosynthesis; N(2)-acetyl-L-ornithine from L-glutamate: step 4/4.</text>
</comment>
<evidence type="ECO:0000313" key="7">
    <source>
        <dbReference type="Proteomes" id="UP000198892"/>
    </source>
</evidence>
<dbReference type="Proteomes" id="UP000198892">
    <property type="component" value="Unassembled WGS sequence"/>
</dbReference>
<evidence type="ECO:0000256" key="2">
    <source>
        <dbReference type="ARBA" id="ARBA00022605"/>
    </source>
</evidence>
<dbReference type="OrthoDB" id="9807885at2"/>
<feature type="binding site" evidence="5">
    <location>
        <begin position="105"/>
        <end position="106"/>
    </location>
    <ligand>
        <name>pyridoxal 5'-phosphate</name>
        <dbReference type="ChEBI" id="CHEBI:597326"/>
    </ligand>
</feature>
<dbReference type="Gene3D" id="3.40.640.10">
    <property type="entry name" value="Type I PLP-dependent aspartate aminotransferase-like (Major domain)"/>
    <property type="match status" value="1"/>
</dbReference>
<dbReference type="InterPro" id="IPR049704">
    <property type="entry name" value="Aminotrans_3_PPA_site"/>
</dbReference>
<comment type="similarity">
    <text evidence="5">Belongs to the class-III pyridoxal-phosphate-dependent aminotransferase family. ArgD subfamily.</text>
</comment>
<dbReference type="NCBIfam" id="NF002325">
    <property type="entry name" value="PRK01278.1"/>
    <property type="match status" value="1"/>
</dbReference>
<evidence type="ECO:0000256" key="4">
    <source>
        <dbReference type="ARBA" id="ARBA00022898"/>
    </source>
</evidence>
<comment type="cofactor">
    <cofactor evidence="5">
        <name>pyridoxal 5'-phosphate</name>
        <dbReference type="ChEBI" id="CHEBI:597326"/>
    </cofactor>
    <text evidence="5">Binds 1 pyridoxal phosphate per subunit.</text>
</comment>
<keyword evidence="1 5" id="KW-0032">Aminotransferase</keyword>
<dbReference type="GO" id="GO:0006526">
    <property type="term" value="P:L-arginine biosynthetic process"/>
    <property type="evidence" value="ECO:0007669"/>
    <property type="project" value="UniProtKB-UniRule"/>
</dbReference>
<feature type="binding site" evidence="5">
    <location>
        <position position="274"/>
    </location>
    <ligand>
        <name>N(2)-acetyl-L-ornithine</name>
        <dbReference type="ChEBI" id="CHEBI:57805"/>
    </ligand>
</feature>
<dbReference type="GO" id="GO:0042802">
    <property type="term" value="F:identical protein binding"/>
    <property type="evidence" value="ECO:0007669"/>
    <property type="project" value="TreeGrafter"/>
</dbReference>
<dbReference type="InterPro" id="IPR015422">
    <property type="entry name" value="PyrdxlP-dep_Trfase_small"/>
</dbReference>
<dbReference type="Gene3D" id="3.90.1150.10">
    <property type="entry name" value="Aspartate Aminotransferase, domain 1"/>
    <property type="match status" value="1"/>
</dbReference>
<comment type="subcellular location">
    <subcellularLocation>
        <location evidence="5">Cytoplasm</location>
    </subcellularLocation>
</comment>
<dbReference type="Pfam" id="PF00202">
    <property type="entry name" value="Aminotran_3"/>
    <property type="match status" value="1"/>
</dbReference>
<dbReference type="FunFam" id="3.40.640.10:FF:000004">
    <property type="entry name" value="Acetylornithine aminotransferase"/>
    <property type="match status" value="1"/>
</dbReference>
<dbReference type="AlphaFoldDB" id="A0A1I5T808"/>
<comment type="miscellaneous">
    <text evidence="5">May also have succinyldiaminopimelate aminotransferase activity, thus carrying out the corresponding step in lysine biosynthesis.</text>
</comment>
<keyword evidence="4 5" id="KW-0663">Pyridoxal phosphate</keyword>
<keyword evidence="3 5" id="KW-0808">Transferase</keyword>
<dbReference type="InterPro" id="IPR004636">
    <property type="entry name" value="AcOrn/SuccOrn_fam"/>
</dbReference>
<dbReference type="UniPathway" id="UPA00068">
    <property type="reaction ID" value="UER00109"/>
</dbReference>
<dbReference type="SUPFAM" id="SSF53383">
    <property type="entry name" value="PLP-dependent transferases"/>
    <property type="match status" value="1"/>
</dbReference>
<evidence type="ECO:0000256" key="1">
    <source>
        <dbReference type="ARBA" id="ARBA00022576"/>
    </source>
</evidence>
<comment type="subunit">
    <text evidence="5">Homodimer.</text>
</comment>
<dbReference type="InterPro" id="IPR015421">
    <property type="entry name" value="PyrdxlP-dep_Trfase_major"/>
</dbReference>
<proteinExistence type="inferred from homology"/>
<sequence length="392" mass="42748">MEKQEETAQENEELFPTYKRWELTFQKAEDTTITDTNGNRYQDFMAGIGVVNLGHGHPAVVQAVEKQLHEGWHASNFFHYSQQEEAAHLLTSHSCGDLVFFANSGAEANEAAIKLARKHTSRKKIISFVQSFHGRTFGSMAATGQTAVQEGFGPMPEGFVRLPFNDVNELEKAIDEDTAAVIMEIVQGEGGVRPADEKFVKAVQEQVEKNGALLICDEIQTGIGRTGTFFAHEQRGIEPDIITSAKGLGNGFPVGAMIGKQFLKESFGPGSHGTTFGGNPLAMAAVRATLQTLTEEKWIEAAAEKGERFLNELNRVLRPLPVVEDVRGVGMMAGVELTEASAPAIKALREKGMLVIGAGPNVIRMLPPFTMKEETLVKGVHDIKETLQSIQS</sequence>
<feature type="binding site" evidence="5">
    <location>
        <position position="132"/>
    </location>
    <ligand>
        <name>pyridoxal 5'-phosphate</name>
        <dbReference type="ChEBI" id="CHEBI:597326"/>
    </ligand>
</feature>
<accession>A0A1I5T808</accession>
<feature type="modified residue" description="N6-(pyridoxal phosphate)lysine" evidence="5">
    <location>
        <position position="246"/>
    </location>
</feature>
<dbReference type="PIRSF" id="PIRSF000521">
    <property type="entry name" value="Transaminase_4ab_Lys_Orn"/>
    <property type="match status" value="1"/>
</dbReference>
<keyword evidence="5" id="KW-0055">Arginine biosynthesis</keyword>
<dbReference type="STRING" id="1884432.SAMN05518683_11046"/>
<feature type="binding site" evidence="5">
    <location>
        <position position="135"/>
    </location>
    <ligand>
        <name>N(2)-acetyl-L-ornithine</name>
        <dbReference type="ChEBI" id="CHEBI:57805"/>
    </ligand>
</feature>
<dbReference type="InterPro" id="IPR015424">
    <property type="entry name" value="PyrdxlP-dep_Trfase"/>
</dbReference>
<comment type="catalytic activity">
    <reaction evidence="5">
        <text>N(2)-acetyl-L-ornithine + 2-oxoglutarate = N-acetyl-L-glutamate 5-semialdehyde + L-glutamate</text>
        <dbReference type="Rhea" id="RHEA:18049"/>
        <dbReference type="ChEBI" id="CHEBI:16810"/>
        <dbReference type="ChEBI" id="CHEBI:29123"/>
        <dbReference type="ChEBI" id="CHEBI:29985"/>
        <dbReference type="ChEBI" id="CHEBI:57805"/>
        <dbReference type="EC" id="2.6.1.11"/>
    </reaction>
</comment>
<dbReference type="InterPro" id="IPR050103">
    <property type="entry name" value="Class-III_PLP-dep_AT"/>
</dbReference>
<reference evidence="7" key="1">
    <citation type="submission" date="2016-10" db="EMBL/GenBank/DDBJ databases">
        <authorList>
            <person name="Varghese N."/>
            <person name="Submissions S."/>
        </authorList>
    </citation>
    <scope>NUCLEOTIDE SEQUENCE [LARGE SCALE GENOMIC DNA]</scope>
    <source>
        <strain evidence="7">S7</strain>
    </source>
</reference>
<evidence type="ECO:0000256" key="3">
    <source>
        <dbReference type="ARBA" id="ARBA00022679"/>
    </source>
</evidence>